<evidence type="ECO:0000313" key="4">
    <source>
        <dbReference type="Proteomes" id="UP000707071"/>
    </source>
</evidence>
<dbReference type="AlphaFoldDB" id="A0A9P7TZZ4"/>
<dbReference type="InterPro" id="IPR009057">
    <property type="entry name" value="Homeodomain-like_sf"/>
</dbReference>
<organism evidence="3 4">
    <name type="scientific">Claviceps aff. purpurea</name>
    <dbReference type="NCBI Taxonomy" id="1967640"/>
    <lineage>
        <taxon>Eukaryota</taxon>
        <taxon>Fungi</taxon>
        <taxon>Dikarya</taxon>
        <taxon>Ascomycota</taxon>
        <taxon>Pezizomycotina</taxon>
        <taxon>Sordariomycetes</taxon>
        <taxon>Hypocreomycetidae</taxon>
        <taxon>Hypocreales</taxon>
        <taxon>Clavicipitaceae</taxon>
        <taxon>Claviceps</taxon>
    </lineage>
</organism>
<dbReference type="SUPFAM" id="SSF46689">
    <property type="entry name" value="Homeodomain-like"/>
    <property type="match status" value="2"/>
</dbReference>
<dbReference type="Gene3D" id="1.10.10.60">
    <property type="entry name" value="Homeodomain-like"/>
    <property type="match status" value="2"/>
</dbReference>
<keyword evidence="4" id="KW-1185">Reference proteome</keyword>
<gene>
    <name evidence="3" type="ORF">E4U09_006745</name>
</gene>
<evidence type="ECO:0000259" key="2">
    <source>
        <dbReference type="PROSITE" id="PS50090"/>
    </source>
</evidence>
<dbReference type="GO" id="GO:0000981">
    <property type="term" value="F:DNA-binding transcription factor activity, RNA polymerase II-specific"/>
    <property type="evidence" value="ECO:0007669"/>
    <property type="project" value="TreeGrafter"/>
</dbReference>
<dbReference type="SMART" id="SM00717">
    <property type="entry name" value="SANT"/>
    <property type="match status" value="2"/>
</dbReference>
<feature type="domain" description="Myb-like" evidence="2">
    <location>
        <begin position="16"/>
        <end position="60"/>
    </location>
</feature>
<dbReference type="InterPro" id="IPR050560">
    <property type="entry name" value="MYB_TF"/>
</dbReference>
<feature type="compositionally biased region" description="Basic and acidic residues" evidence="1">
    <location>
        <begin position="286"/>
        <end position="299"/>
    </location>
</feature>
<dbReference type="CDD" id="cd00167">
    <property type="entry name" value="SANT"/>
    <property type="match status" value="2"/>
</dbReference>
<evidence type="ECO:0000256" key="1">
    <source>
        <dbReference type="SAM" id="MobiDB-lite"/>
    </source>
</evidence>
<protein>
    <recommendedName>
        <fullName evidence="2">Myb-like domain-containing protein</fullName>
    </recommendedName>
</protein>
<dbReference type="PANTHER" id="PTHR45614">
    <property type="entry name" value="MYB PROTEIN-RELATED"/>
    <property type="match status" value="1"/>
</dbReference>
<comment type="caution">
    <text evidence="3">The sequence shown here is derived from an EMBL/GenBank/DDBJ whole genome shotgun (WGS) entry which is preliminary data.</text>
</comment>
<accession>A0A9P7TZZ4</accession>
<feature type="region of interest" description="Disordered" evidence="1">
    <location>
        <begin position="142"/>
        <end position="162"/>
    </location>
</feature>
<sequence length="352" mass="40622">MNSPEGRGSLLAQPGRRPWTAKEDDILLQFKEGHEGWTEISNILPGRSLDSCQVRYQLLKNEWEWSELEETNNKISMFYERLKQDMWSQIATEMSMVWSEVESMHWHLGKAQLRKRGTNDSFRMTRVNLPPPSVDDAQVAVQAPREQQDQQQQGARRPALEWSGDEETSLFAYRGDGMSWQDIAKLLPGRTAVGCQRHYSDQTSTGPAWPQERKNELCKRYERLKRNMWAKIGDVLKIPWQSVESIHWRLRAEGMAQRAEFMEERAGAVLSSQAAFGLAPPEEDNAEVHQPSDEERDQSSHYPQYPQYQTEPAPMAHEGWPGSSVTVPGILEFDEGVKRLHQQAQRETYGRR</sequence>
<evidence type="ECO:0000313" key="3">
    <source>
        <dbReference type="EMBL" id="KAG6286413.1"/>
    </source>
</evidence>
<proteinExistence type="predicted"/>
<name>A0A9P7TZZ4_9HYPO</name>
<feature type="domain" description="Myb-like" evidence="2">
    <location>
        <begin position="162"/>
        <end position="203"/>
    </location>
</feature>
<dbReference type="EMBL" id="SRRH01000633">
    <property type="protein sequence ID" value="KAG6286413.1"/>
    <property type="molecule type" value="Genomic_DNA"/>
</dbReference>
<dbReference type="Proteomes" id="UP000707071">
    <property type="component" value="Unassembled WGS sequence"/>
</dbReference>
<reference evidence="3 4" key="1">
    <citation type="journal article" date="2020" name="bioRxiv">
        <title>Whole genome comparisons of ergot fungi reveals the divergence and evolution of species within the genus Claviceps are the result of varying mechanisms driving genome evolution and host range expansion.</title>
        <authorList>
            <person name="Wyka S.A."/>
            <person name="Mondo S.J."/>
            <person name="Liu M."/>
            <person name="Dettman J."/>
            <person name="Nalam V."/>
            <person name="Broders K.D."/>
        </authorList>
    </citation>
    <scope>NUCLEOTIDE SEQUENCE [LARGE SCALE GENOMIC DNA]</scope>
    <source>
        <strain evidence="3 4">Clav52</strain>
    </source>
</reference>
<dbReference type="GO" id="GO:0005634">
    <property type="term" value="C:nucleus"/>
    <property type="evidence" value="ECO:0007669"/>
    <property type="project" value="TreeGrafter"/>
</dbReference>
<dbReference type="InterPro" id="IPR001005">
    <property type="entry name" value="SANT/Myb"/>
</dbReference>
<feature type="region of interest" description="Disordered" evidence="1">
    <location>
        <begin position="280"/>
        <end position="327"/>
    </location>
</feature>
<dbReference type="Pfam" id="PF00249">
    <property type="entry name" value="Myb_DNA-binding"/>
    <property type="match status" value="1"/>
</dbReference>
<dbReference type="PROSITE" id="PS50090">
    <property type="entry name" value="MYB_LIKE"/>
    <property type="match status" value="2"/>
</dbReference>
<dbReference type="GO" id="GO:0000978">
    <property type="term" value="F:RNA polymerase II cis-regulatory region sequence-specific DNA binding"/>
    <property type="evidence" value="ECO:0007669"/>
    <property type="project" value="TreeGrafter"/>
</dbReference>